<comment type="caution">
    <text evidence="2">The sequence shown here is derived from an EMBL/GenBank/DDBJ whole genome shotgun (WGS) entry which is preliminary data.</text>
</comment>
<feature type="domain" description="Mycothiol-dependent maleylpyruvate isomerase metal-binding" evidence="1">
    <location>
        <begin position="5"/>
        <end position="148"/>
    </location>
</feature>
<keyword evidence="3" id="KW-1185">Reference proteome</keyword>
<reference evidence="2 3" key="2">
    <citation type="submission" date="2020-08" db="EMBL/GenBank/DDBJ databases">
        <title>The Agave Microbiome: Exploring the role of microbial communities in plant adaptations to desert environments.</title>
        <authorList>
            <person name="Partida-Martinez L.P."/>
        </authorList>
    </citation>
    <scope>NUCLEOTIDE SEQUENCE [LARGE SCALE GENOMIC DNA]</scope>
    <source>
        <strain evidence="2 3">AT2.17</strain>
    </source>
</reference>
<evidence type="ECO:0000313" key="2">
    <source>
        <dbReference type="EMBL" id="NYE35282.1"/>
    </source>
</evidence>
<dbReference type="AlphaFoldDB" id="A0A7Y9GZR6"/>
<dbReference type="GO" id="GO:0046872">
    <property type="term" value="F:metal ion binding"/>
    <property type="evidence" value="ECO:0007669"/>
    <property type="project" value="InterPro"/>
</dbReference>
<evidence type="ECO:0000313" key="3">
    <source>
        <dbReference type="Proteomes" id="UP000549911"/>
    </source>
</evidence>
<evidence type="ECO:0000259" key="1">
    <source>
        <dbReference type="Pfam" id="PF11716"/>
    </source>
</evidence>
<dbReference type="Pfam" id="PF11716">
    <property type="entry name" value="MDMPI_N"/>
    <property type="match status" value="1"/>
</dbReference>
<organism evidence="2 3">
    <name type="scientific">Nocardioides cavernae</name>
    <dbReference type="NCBI Taxonomy" id="1921566"/>
    <lineage>
        <taxon>Bacteria</taxon>
        <taxon>Bacillati</taxon>
        <taxon>Actinomycetota</taxon>
        <taxon>Actinomycetes</taxon>
        <taxon>Propionibacteriales</taxon>
        <taxon>Nocardioidaceae</taxon>
        <taxon>Nocardioides</taxon>
    </lineage>
</organism>
<reference evidence="2 3" key="1">
    <citation type="submission" date="2020-07" db="EMBL/GenBank/DDBJ databases">
        <authorList>
            <person name="Partida-Martinez L."/>
            <person name="Huntemann M."/>
            <person name="Clum A."/>
            <person name="Wang J."/>
            <person name="Palaniappan K."/>
            <person name="Ritter S."/>
            <person name="Chen I.-M."/>
            <person name="Stamatis D."/>
            <person name="Reddy T."/>
            <person name="O'Malley R."/>
            <person name="Daum C."/>
            <person name="Shapiro N."/>
            <person name="Ivanova N."/>
            <person name="Kyrpides N."/>
            <person name="Woyke T."/>
        </authorList>
    </citation>
    <scope>NUCLEOTIDE SEQUENCE [LARGE SCALE GENOMIC DNA]</scope>
    <source>
        <strain evidence="2 3">AT2.17</strain>
    </source>
</reference>
<sequence>MTVLAESYDALASVVAPLDDDAAWRPTGCVGWAVRDLLWHLHADAVRALVAAHTPADRAADCDAVAYWRSWGSDPGADERNRRLTRVEAGLHDFAALRERWLEASAAAVRAVSALPVDAVVATQGHAIAASDLASTLAVEATLHHLDLVAHLAGAVGPSAAGLVEVRRVVEALVGRDLPGWSDERVALVGTGRAVPTDAERTVLADVRLPLFS</sequence>
<dbReference type="InterPro" id="IPR024344">
    <property type="entry name" value="MDMPI_metal-binding"/>
</dbReference>
<protein>
    <submittedName>
        <fullName evidence="2">Uncharacterized protein (TIGR03083 family)</fullName>
    </submittedName>
</protein>
<proteinExistence type="predicted"/>
<dbReference type="SUPFAM" id="SSF109854">
    <property type="entry name" value="DinB/YfiT-like putative metalloenzymes"/>
    <property type="match status" value="1"/>
</dbReference>
<dbReference type="Proteomes" id="UP000549911">
    <property type="component" value="Unassembled WGS sequence"/>
</dbReference>
<dbReference type="InterPro" id="IPR034660">
    <property type="entry name" value="DinB/YfiT-like"/>
</dbReference>
<name>A0A7Y9GZR6_9ACTN</name>
<gene>
    <name evidence="2" type="ORF">F4692_000386</name>
</gene>
<accession>A0A7Y9GZR6</accession>
<dbReference type="RefSeq" id="WP_179617957.1">
    <property type="nucleotide sequence ID" value="NZ_JACCBW010000001.1"/>
</dbReference>
<dbReference type="EMBL" id="JACCBW010000001">
    <property type="protein sequence ID" value="NYE35282.1"/>
    <property type="molecule type" value="Genomic_DNA"/>
</dbReference>
<dbReference type="Gene3D" id="1.20.120.450">
    <property type="entry name" value="dinb family like domain"/>
    <property type="match status" value="1"/>
</dbReference>